<proteinExistence type="predicted"/>
<sequence>MSSYSEQDEADTSGQRIPPTPLSAADRARRLFNYRPAAVEHVEDGDIDGSVRRNAPHAPRPPRRELPRAERRRGRMCRIDGCENFIVNNGVCCRHGGSRMCSSEGCTLTAKSWGRCWNHGGARRCDVDGCSKRAKSKGRCWAHGGGTKCKHDGCRKVAVSRGLCWAHGGGRRCIYDGCARPGYERTHGFCDRHYESMQNVDYYEV</sequence>
<dbReference type="Proteomes" id="UP000794436">
    <property type="component" value="Unassembled WGS sequence"/>
</dbReference>
<accession>A0A8K1FJI1</accession>
<evidence type="ECO:0000256" key="1">
    <source>
        <dbReference type="SAM" id="MobiDB-lite"/>
    </source>
</evidence>
<dbReference type="InterPro" id="IPR056866">
    <property type="entry name" value="Znf_WRKY19"/>
</dbReference>
<name>A0A8K1FJI1_PYTOL</name>
<feature type="domain" description="WRKY19-like zinc finger" evidence="2">
    <location>
        <begin position="123"/>
        <end position="145"/>
    </location>
</feature>
<feature type="domain" description="WRKY19-like zinc finger" evidence="2">
    <location>
        <begin position="146"/>
        <end position="169"/>
    </location>
</feature>
<dbReference type="PANTHER" id="PTHR31827:SF1">
    <property type="entry name" value="EMB|CAB89363.1"/>
    <property type="match status" value="1"/>
</dbReference>
<evidence type="ECO:0000313" key="3">
    <source>
        <dbReference type="EMBL" id="TMW61832.1"/>
    </source>
</evidence>
<evidence type="ECO:0000259" key="2">
    <source>
        <dbReference type="Pfam" id="PF24906"/>
    </source>
</evidence>
<dbReference type="PANTHER" id="PTHR31827">
    <property type="entry name" value="EMB|CAB89363.1"/>
    <property type="match status" value="1"/>
</dbReference>
<keyword evidence="4" id="KW-1185">Reference proteome</keyword>
<gene>
    <name evidence="3" type="ORF">Poli38472_010895</name>
</gene>
<dbReference type="EMBL" id="SPLM01000075">
    <property type="protein sequence ID" value="TMW61832.1"/>
    <property type="molecule type" value="Genomic_DNA"/>
</dbReference>
<feature type="region of interest" description="Disordered" evidence="1">
    <location>
        <begin position="43"/>
        <end position="70"/>
    </location>
</feature>
<reference evidence="3" key="1">
    <citation type="submission" date="2019-03" db="EMBL/GenBank/DDBJ databases">
        <title>Long read genome sequence of the mycoparasitic Pythium oligandrum ATCC 38472 isolated from sugarbeet rhizosphere.</title>
        <authorList>
            <person name="Gaulin E."/>
        </authorList>
    </citation>
    <scope>NUCLEOTIDE SEQUENCE</scope>
    <source>
        <strain evidence="3">ATCC 38472_TT</strain>
    </source>
</reference>
<protein>
    <recommendedName>
        <fullName evidence="2">WRKY19-like zinc finger domain-containing protein</fullName>
    </recommendedName>
</protein>
<dbReference type="Pfam" id="PF24906">
    <property type="entry name" value="Zf_WRKY19"/>
    <property type="match status" value="2"/>
</dbReference>
<dbReference type="OrthoDB" id="94245at2759"/>
<comment type="caution">
    <text evidence="3">The sequence shown here is derived from an EMBL/GenBank/DDBJ whole genome shotgun (WGS) entry which is preliminary data.</text>
</comment>
<feature type="compositionally biased region" description="Acidic residues" evidence="1">
    <location>
        <begin position="1"/>
        <end position="11"/>
    </location>
</feature>
<evidence type="ECO:0000313" key="4">
    <source>
        <dbReference type="Proteomes" id="UP000794436"/>
    </source>
</evidence>
<dbReference type="AlphaFoldDB" id="A0A8K1FJI1"/>
<feature type="region of interest" description="Disordered" evidence="1">
    <location>
        <begin position="1"/>
        <end position="24"/>
    </location>
</feature>
<organism evidence="3 4">
    <name type="scientific">Pythium oligandrum</name>
    <name type="common">Mycoparasitic fungus</name>
    <dbReference type="NCBI Taxonomy" id="41045"/>
    <lineage>
        <taxon>Eukaryota</taxon>
        <taxon>Sar</taxon>
        <taxon>Stramenopiles</taxon>
        <taxon>Oomycota</taxon>
        <taxon>Peronosporomycetes</taxon>
        <taxon>Pythiales</taxon>
        <taxon>Pythiaceae</taxon>
        <taxon>Pythium</taxon>
    </lineage>
</organism>